<keyword evidence="4" id="KW-1185">Reference proteome</keyword>
<dbReference type="Pfam" id="PF16491">
    <property type="entry name" value="Peptidase_M48_N"/>
    <property type="match status" value="1"/>
</dbReference>
<keyword evidence="1" id="KW-1133">Transmembrane helix</keyword>
<keyword evidence="1" id="KW-0812">Transmembrane</keyword>
<feature type="transmembrane region" description="Helical" evidence="1">
    <location>
        <begin position="7"/>
        <end position="26"/>
    </location>
</feature>
<dbReference type="AlphaFoldDB" id="A0AA88XSY4"/>
<name>A0AA88XSY4_PINIB</name>
<dbReference type="EMBL" id="VSWD01000010">
    <property type="protein sequence ID" value="KAK3089887.1"/>
    <property type="molecule type" value="Genomic_DNA"/>
</dbReference>
<comment type="caution">
    <text evidence="3">The sequence shown here is derived from an EMBL/GenBank/DDBJ whole genome shotgun (WGS) entry which is preliminary data.</text>
</comment>
<protein>
    <recommendedName>
        <fullName evidence="2">CAAX prenyl protease 1 N-terminal domain-containing protein</fullName>
    </recommendedName>
</protein>
<sequence length="145" mass="16738">MESIEDKIFYSVLVFMWIVYVWESYISSRQRHLAKTVTEVPDSLKDVLDQDTFTKARLYSLDKSNFGFWSGLYSQCESTVILLLGGIPFAWNLAGKWLGRLGYDADYEILQSLTFMVITMIFSTVTSLALEPIQHLCTGRKTWIQ</sequence>
<keyword evidence="1" id="KW-0472">Membrane</keyword>
<feature type="transmembrane region" description="Helical" evidence="1">
    <location>
        <begin position="109"/>
        <end position="130"/>
    </location>
</feature>
<gene>
    <name evidence="3" type="ORF">FSP39_007367</name>
</gene>
<dbReference type="PANTHER" id="PTHR10120">
    <property type="entry name" value="CAAX PRENYL PROTEASE 1"/>
    <property type="match status" value="1"/>
</dbReference>
<evidence type="ECO:0000256" key="1">
    <source>
        <dbReference type="SAM" id="Phobius"/>
    </source>
</evidence>
<dbReference type="InterPro" id="IPR032456">
    <property type="entry name" value="Peptidase_M48_N"/>
</dbReference>
<accession>A0AA88XSY4</accession>
<evidence type="ECO:0000259" key="2">
    <source>
        <dbReference type="Pfam" id="PF16491"/>
    </source>
</evidence>
<feature type="domain" description="CAAX prenyl protease 1 N-terminal" evidence="2">
    <location>
        <begin position="30"/>
        <end position="131"/>
    </location>
</feature>
<reference evidence="3" key="1">
    <citation type="submission" date="2019-08" db="EMBL/GenBank/DDBJ databases">
        <title>The improved chromosome-level genome for the pearl oyster Pinctada fucata martensii using PacBio sequencing and Hi-C.</title>
        <authorList>
            <person name="Zheng Z."/>
        </authorList>
    </citation>
    <scope>NUCLEOTIDE SEQUENCE</scope>
    <source>
        <strain evidence="3">ZZ-2019</strain>
        <tissue evidence="3">Adductor muscle</tissue>
    </source>
</reference>
<evidence type="ECO:0000313" key="4">
    <source>
        <dbReference type="Proteomes" id="UP001186944"/>
    </source>
</evidence>
<dbReference type="Proteomes" id="UP001186944">
    <property type="component" value="Unassembled WGS sequence"/>
</dbReference>
<feature type="transmembrane region" description="Helical" evidence="1">
    <location>
        <begin position="66"/>
        <end position="89"/>
    </location>
</feature>
<evidence type="ECO:0000313" key="3">
    <source>
        <dbReference type="EMBL" id="KAK3089887.1"/>
    </source>
</evidence>
<organism evidence="3 4">
    <name type="scientific">Pinctada imbricata</name>
    <name type="common">Atlantic pearl-oyster</name>
    <name type="synonym">Pinctada martensii</name>
    <dbReference type="NCBI Taxonomy" id="66713"/>
    <lineage>
        <taxon>Eukaryota</taxon>
        <taxon>Metazoa</taxon>
        <taxon>Spiralia</taxon>
        <taxon>Lophotrochozoa</taxon>
        <taxon>Mollusca</taxon>
        <taxon>Bivalvia</taxon>
        <taxon>Autobranchia</taxon>
        <taxon>Pteriomorphia</taxon>
        <taxon>Pterioida</taxon>
        <taxon>Pterioidea</taxon>
        <taxon>Pteriidae</taxon>
        <taxon>Pinctada</taxon>
    </lineage>
</organism>
<proteinExistence type="predicted"/>